<dbReference type="Pfam" id="PF12706">
    <property type="entry name" value="Lactamase_B_2"/>
    <property type="match status" value="1"/>
</dbReference>
<keyword evidence="7 8" id="KW-0862">Zinc</keyword>
<keyword evidence="4 8" id="KW-0479">Metal-binding</keyword>
<dbReference type="Proteomes" id="UP000565715">
    <property type="component" value="Unassembled WGS sequence"/>
</dbReference>
<feature type="active site" description="Proton acceptor" evidence="8">
    <location>
        <position position="67"/>
    </location>
</feature>
<dbReference type="InterPro" id="IPR001279">
    <property type="entry name" value="Metallo-B-lactamas"/>
</dbReference>
<comment type="subunit">
    <text evidence="1 8">Homodimer.</text>
</comment>
<evidence type="ECO:0000256" key="5">
    <source>
        <dbReference type="ARBA" id="ARBA00022759"/>
    </source>
</evidence>
<dbReference type="AlphaFoldDB" id="A0A846XD89"/>
<comment type="similarity">
    <text evidence="8">Belongs to the RNase Z family.</text>
</comment>
<feature type="binding site" evidence="8">
    <location>
        <position position="209"/>
    </location>
    <ligand>
        <name>Zn(2+)</name>
        <dbReference type="ChEBI" id="CHEBI:29105"/>
        <label>2</label>
        <note>catalytic</note>
    </ligand>
</feature>
<dbReference type="InterPro" id="IPR036866">
    <property type="entry name" value="RibonucZ/Hydroxyglut_hydro"/>
</dbReference>
<feature type="binding site" evidence="8">
    <location>
        <position position="267"/>
    </location>
    <ligand>
        <name>Zn(2+)</name>
        <dbReference type="ChEBI" id="CHEBI:29105"/>
        <label>2</label>
        <note>catalytic</note>
    </ligand>
</feature>
<dbReference type="Gene3D" id="3.60.15.10">
    <property type="entry name" value="Ribonuclease Z/Hydroxyacylglutathione hydrolase-like"/>
    <property type="match status" value="1"/>
</dbReference>
<dbReference type="EC" id="3.1.26.11" evidence="8"/>
<name>A0A846XD89_9NOCA</name>
<evidence type="ECO:0000256" key="4">
    <source>
        <dbReference type="ARBA" id="ARBA00022723"/>
    </source>
</evidence>
<gene>
    <name evidence="8" type="primary">rnz</name>
    <name evidence="11" type="ORF">HGA13_14885</name>
</gene>
<comment type="cofactor">
    <cofactor evidence="8">
        <name>Zn(2+)</name>
        <dbReference type="ChEBI" id="CHEBI:29105"/>
    </cofactor>
    <text evidence="8">Binds 2 Zn(2+) ions.</text>
</comment>
<reference evidence="11 12" key="1">
    <citation type="submission" date="2020-04" db="EMBL/GenBank/DDBJ databases">
        <title>MicrobeNet Type strains.</title>
        <authorList>
            <person name="Nicholson A.C."/>
        </authorList>
    </citation>
    <scope>NUCLEOTIDE SEQUENCE [LARGE SCALE GENOMIC DNA]</scope>
    <source>
        <strain evidence="11 12">DSM 45078</strain>
    </source>
</reference>
<dbReference type="CDD" id="cd07717">
    <property type="entry name" value="RNaseZ_ZiPD-like_MBL-fold"/>
    <property type="match status" value="1"/>
</dbReference>
<feature type="domain" description="Metallo-beta-lactamase" evidence="10">
    <location>
        <begin position="199"/>
        <end position="268"/>
    </location>
</feature>
<keyword evidence="5 8" id="KW-0255">Endonuclease</keyword>
<dbReference type="PANTHER" id="PTHR46018:SF2">
    <property type="entry name" value="ZINC PHOSPHODIESTERASE ELAC PROTEIN 1"/>
    <property type="match status" value="1"/>
</dbReference>
<sequence length="305" mass="33356">MSQRELVVLGTASQVPTAQRNHNGYVLRWGGEAILFDPGEGTQRQMIRAGISATDLTRIAITHFHGDHSLGLAGVMQRINLDRVPHPIDAYYPASGRRYFDNLCDATAYHRTVELRSHPITEPGPLPAIGAPFRLTAARLDHPVEAFGYRVTEPDYRAILPDRLADLGLSGPLVGRLQREGAITWQGRTVRLSDVSTIRRGQSFAFVMDTRICPAAGELAAGADMLVIEATFRGDDAHLAAEHGHLTAGQAARIAAEAGVGTLVLTHFSQRYRTLEDHLAEARREFAGKIVIATDLARIPLPPRR</sequence>
<feature type="binding site" evidence="8">
    <location>
        <position position="67"/>
    </location>
    <ligand>
        <name>Zn(2+)</name>
        <dbReference type="ChEBI" id="CHEBI:29105"/>
        <label>2</label>
        <note>catalytic</note>
    </ligand>
</feature>
<evidence type="ECO:0000256" key="8">
    <source>
        <dbReference type="HAMAP-Rule" id="MF_01818"/>
    </source>
</evidence>
<feature type="domain" description="Metallo-beta-lactamase" evidence="9">
    <location>
        <begin position="20"/>
        <end position="151"/>
    </location>
</feature>
<feature type="binding site" evidence="8">
    <location>
        <position position="209"/>
    </location>
    <ligand>
        <name>Zn(2+)</name>
        <dbReference type="ChEBI" id="CHEBI:29105"/>
        <label>1</label>
        <note>catalytic</note>
    </ligand>
</feature>
<dbReference type="Pfam" id="PF00753">
    <property type="entry name" value="Lactamase_B"/>
    <property type="match status" value="1"/>
</dbReference>
<dbReference type="GO" id="GO:0042781">
    <property type="term" value="F:3'-tRNA processing endoribonuclease activity"/>
    <property type="evidence" value="ECO:0007669"/>
    <property type="project" value="UniProtKB-UniRule"/>
</dbReference>
<evidence type="ECO:0000256" key="7">
    <source>
        <dbReference type="ARBA" id="ARBA00022833"/>
    </source>
</evidence>
<dbReference type="InterPro" id="IPR013471">
    <property type="entry name" value="RNase_Z/BN"/>
</dbReference>
<keyword evidence="6 8" id="KW-0378">Hydrolase</keyword>
<accession>A0A846XD89</accession>
<comment type="catalytic activity">
    <reaction evidence="8">
        <text>Endonucleolytic cleavage of RNA, removing extra 3' nucleotides from tRNA precursor, generating 3' termini of tRNAs. A 3'-hydroxy group is left at the tRNA terminus and a 5'-phosphoryl group is left at the trailer molecule.</text>
        <dbReference type="EC" id="3.1.26.11"/>
    </reaction>
</comment>
<keyword evidence="3 8" id="KW-0540">Nuclease</keyword>
<evidence type="ECO:0000256" key="6">
    <source>
        <dbReference type="ARBA" id="ARBA00022801"/>
    </source>
</evidence>
<evidence type="ECO:0000313" key="11">
    <source>
        <dbReference type="EMBL" id="NKY34351.1"/>
    </source>
</evidence>
<dbReference type="NCBIfam" id="NF000805">
    <property type="entry name" value="PRK00055.2-3"/>
    <property type="match status" value="1"/>
</dbReference>
<protein>
    <recommendedName>
        <fullName evidence="8">Ribonuclease Z</fullName>
        <shortName evidence="8">RNase Z</shortName>
        <ecNumber evidence="8">3.1.26.11</ecNumber>
    </recommendedName>
    <alternativeName>
        <fullName evidence="8">tRNA 3 endonuclease</fullName>
    </alternativeName>
    <alternativeName>
        <fullName evidence="8">tRNase Z</fullName>
    </alternativeName>
</protein>
<evidence type="ECO:0000259" key="10">
    <source>
        <dbReference type="Pfam" id="PF12706"/>
    </source>
</evidence>
<keyword evidence="2 8" id="KW-0819">tRNA processing</keyword>
<evidence type="ECO:0000256" key="2">
    <source>
        <dbReference type="ARBA" id="ARBA00022694"/>
    </source>
</evidence>
<feature type="binding site" evidence="8">
    <location>
        <position position="63"/>
    </location>
    <ligand>
        <name>Zn(2+)</name>
        <dbReference type="ChEBI" id="CHEBI:29105"/>
        <label>1</label>
        <note>catalytic</note>
    </ligand>
</feature>
<dbReference type="RefSeq" id="WP_068042909.1">
    <property type="nucleotide sequence ID" value="NZ_JAAXOO010000003.1"/>
</dbReference>
<feature type="binding site" evidence="8">
    <location>
        <position position="68"/>
    </location>
    <ligand>
        <name>Zn(2+)</name>
        <dbReference type="ChEBI" id="CHEBI:29105"/>
        <label>2</label>
        <note>catalytic</note>
    </ligand>
</feature>
<keyword evidence="12" id="KW-1185">Reference proteome</keyword>
<dbReference type="PANTHER" id="PTHR46018">
    <property type="entry name" value="ZINC PHOSPHODIESTERASE ELAC PROTEIN 1"/>
    <property type="match status" value="1"/>
</dbReference>
<organism evidence="11 12">
    <name type="scientific">Nocardia speluncae</name>
    <dbReference type="NCBI Taxonomy" id="419477"/>
    <lineage>
        <taxon>Bacteria</taxon>
        <taxon>Bacillati</taxon>
        <taxon>Actinomycetota</taxon>
        <taxon>Actinomycetes</taxon>
        <taxon>Mycobacteriales</taxon>
        <taxon>Nocardiaceae</taxon>
        <taxon>Nocardia</taxon>
    </lineage>
</organism>
<dbReference type="GO" id="GO:0008270">
    <property type="term" value="F:zinc ion binding"/>
    <property type="evidence" value="ECO:0007669"/>
    <property type="project" value="UniProtKB-UniRule"/>
</dbReference>
<evidence type="ECO:0000313" key="12">
    <source>
        <dbReference type="Proteomes" id="UP000565715"/>
    </source>
</evidence>
<evidence type="ECO:0000256" key="1">
    <source>
        <dbReference type="ARBA" id="ARBA00011738"/>
    </source>
</evidence>
<proteinExistence type="inferred from homology"/>
<dbReference type="EMBL" id="JAAXOO010000003">
    <property type="protein sequence ID" value="NKY34351.1"/>
    <property type="molecule type" value="Genomic_DNA"/>
</dbReference>
<evidence type="ECO:0000259" key="9">
    <source>
        <dbReference type="Pfam" id="PF00753"/>
    </source>
</evidence>
<feature type="binding site" evidence="8">
    <location>
        <position position="65"/>
    </location>
    <ligand>
        <name>Zn(2+)</name>
        <dbReference type="ChEBI" id="CHEBI:29105"/>
        <label>1</label>
        <note>catalytic</note>
    </ligand>
</feature>
<feature type="binding site" evidence="8">
    <location>
        <position position="142"/>
    </location>
    <ligand>
        <name>Zn(2+)</name>
        <dbReference type="ChEBI" id="CHEBI:29105"/>
        <label>1</label>
        <note>catalytic</note>
    </ligand>
</feature>
<dbReference type="SUPFAM" id="SSF56281">
    <property type="entry name" value="Metallo-hydrolase/oxidoreductase"/>
    <property type="match status" value="1"/>
</dbReference>
<comment type="function">
    <text evidence="8">Zinc phosphodiesterase, which displays some tRNA 3'-processing endonuclease activity. Probably involved in tRNA maturation, by removing a 3'-trailer from precursor tRNA.</text>
</comment>
<evidence type="ECO:0000256" key="3">
    <source>
        <dbReference type="ARBA" id="ARBA00022722"/>
    </source>
</evidence>
<dbReference type="HAMAP" id="MF_01818">
    <property type="entry name" value="RNase_Z_BN"/>
    <property type="match status" value="1"/>
</dbReference>
<comment type="caution">
    <text evidence="11">The sequence shown here is derived from an EMBL/GenBank/DDBJ whole genome shotgun (WGS) entry which is preliminary data.</text>
</comment>